<dbReference type="OrthoDB" id="2231510at2"/>
<evidence type="ECO:0008006" key="3">
    <source>
        <dbReference type="Google" id="ProtNLM"/>
    </source>
</evidence>
<keyword evidence="2" id="KW-1185">Reference proteome</keyword>
<organism evidence="1 2">
    <name type="scientific">Paracoccus tibetensis</name>
    <dbReference type="NCBI Taxonomy" id="336292"/>
    <lineage>
        <taxon>Bacteria</taxon>
        <taxon>Pseudomonadati</taxon>
        <taxon>Pseudomonadota</taxon>
        <taxon>Alphaproteobacteria</taxon>
        <taxon>Rhodobacterales</taxon>
        <taxon>Paracoccaceae</taxon>
        <taxon>Paracoccus</taxon>
    </lineage>
</organism>
<dbReference type="Proteomes" id="UP000199502">
    <property type="component" value="Unassembled WGS sequence"/>
</dbReference>
<proteinExistence type="predicted"/>
<dbReference type="RefSeq" id="WP_090739600.1">
    <property type="nucleotide sequence ID" value="NZ_FMVT01000001.1"/>
</dbReference>
<dbReference type="AlphaFoldDB" id="A0A1G5BG58"/>
<name>A0A1G5BG58_9RHOB</name>
<sequence length="78" mass="8413">MKNKLGDLNNHLFAALERLNDESLSAEEIESEAKRASAIVAVADQVVSNADLQLRAAKLFADHGQAVLPMLPQIGKSE</sequence>
<reference evidence="1 2" key="1">
    <citation type="submission" date="2016-10" db="EMBL/GenBank/DDBJ databases">
        <authorList>
            <person name="de Groot N.N."/>
        </authorList>
    </citation>
    <scope>NUCLEOTIDE SEQUENCE [LARGE SCALE GENOMIC DNA]</scope>
    <source>
        <strain evidence="1 2">CGMCC 1.8925</strain>
    </source>
</reference>
<evidence type="ECO:0000313" key="2">
    <source>
        <dbReference type="Proteomes" id="UP000199502"/>
    </source>
</evidence>
<dbReference type="EMBL" id="FMVT01000001">
    <property type="protein sequence ID" value="SCX89182.1"/>
    <property type="molecule type" value="Genomic_DNA"/>
</dbReference>
<dbReference type="STRING" id="336292.SAMN05660710_00135"/>
<evidence type="ECO:0000313" key="1">
    <source>
        <dbReference type="EMBL" id="SCX89182.1"/>
    </source>
</evidence>
<gene>
    <name evidence="1" type="ORF">SAMN05660710_00135</name>
</gene>
<protein>
    <recommendedName>
        <fullName evidence="3">Phage protein</fullName>
    </recommendedName>
</protein>
<accession>A0A1G5BG58</accession>